<dbReference type="Pfam" id="PF13432">
    <property type="entry name" value="TPR_16"/>
    <property type="match status" value="1"/>
</dbReference>
<dbReference type="SMART" id="SM00028">
    <property type="entry name" value="TPR"/>
    <property type="match status" value="10"/>
</dbReference>
<dbReference type="SUPFAM" id="SSF48452">
    <property type="entry name" value="TPR-like"/>
    <property type="match status" value="4"/>
</dbReference>
<name>A7S0U6_NEMVE</name>
<keyword evidence="3" id="KW-1185">Reference proteome</keyword>
<sequence length="1031" mass="115105">MATVADPCRTTVPPEVMGLLSLGNQQLRHSQSEESAVFFCRAYAMDPRATQSYVAGISQQALQTLVCTLEDFCVCGTDSNDLFSKFGIALSLEKLCDWILTPELSPRSRVAWSLKSRLQMQREQYDDVITTCTSALKLFSIRDIAFLLQRALAFLLRNDTNQAVKDFLTAFEEDSRATEAYIRDTQATFITLILDAFYEILSRVKKSNASNTQGEDQNKVIIKLYRFVLMLNSGDGVAYAECTKSLLELGAYKDAAVLLSDALESMGVRKETIQMVIQRAECYLHIEELGLSLNDYVTALELDEKVTHGAILSLSKQSQSKLGVHAKRLSDDLLRHCRIQSKLRSACCVDIQINAEKLTRAAGLFKILHVLDNNNTDALVHRAECYELQGKSAQALDVYNDVVRLRPKSSRSYCARAVCYLNSGSNEAALSDYNTALGIQPGCARSLCGRMRAHFAIGQQDKGIADLISAARAGVDRVLDAFNELPTEVKETFKVQLKSFLNRAMQKIKSGAYSEKDVLLVGEVLARAYSTDLDSHLAFVELLVSMQKIDEAQAMLIRFIQQNPGEFLASVHLAMLRMRNGNICYALDELTTLLRTVGQEKLSTAITGFPVSEKQKVSREAYSEGLRLVGRENDGAAVSYFTLAIILSPKQAWEAYHQRGKRYFKLKKPRHALQDFTAVLSMRPKHIEALCGRAVINLTACKYQEAVGDFLAALKINQKILANFLKRLPESYRRVALRSLEGYLQSQFALFNAHGTKSEFIMPLSRLLVEVDGNSAANHSTFADALFLEEDYQTAAGELQKAEQLSKTLDMCLFGRCGLAHVKLNDYRTAAQYFSRLSECDVDGLKTMIDALNTNQRTVLAREAANQGTEQLRESNFAHALSFFSVSVFATSGQKGDYLRMRCKCLERLRMYDRAIDDLSTVMSMGAPMIGDLCARANLHILNESLVAACEDFMTSFDMNDHVTLNIMESCPGRDATVRAFTRAATLECEAKRYYEALNLCVYGLKVDPENVELKRLKMKLEMGVSKCSIQ</sequence>
<feature type="repeat" description="TPR" evidence="1">
    <location>
        <begin position="653"/>
        <end position="686"/>
    </location>
</feature>
<protein>
    <submittedName>
        <fullName evidence="2">Uncharacterized protein</fullName>
    </submittedName>
</protein>
<dbReference type="HOGENOM" id="CLU_010098_0_0_1"/>
<dbReference type="Proteomes" id="UP000001593">
    <property type="component" value="Unassembled WGS sequence"/>
</dbReference>
<organism evidence="2 3">
    <name type="scientific">Nematostella vectensis</name>
    <name type="common">Starlet sea anemone</name>
    <dbReference type="NCBI Taxonomy" id="45351"/>
    <lineage>
        <taxon>Eukaryota</taxon>
        <taxon>Metazoa</taxon>
        <taxon>Cnidaria</taxon>
        <taxon>Anthozoa</taxon>
        <taxon>Hexacorallia</taxon>
        <taxon>Actiniaria</taxon>
        <taxon>Edwardsiidae</taxon>
        <taxon>Nematostella</taxon>
    </lineage>
</organism>
<evidence type="ECO:0000313" key="3">
    <source>
        <dbReference type="Proteomes" id="UP000001593"/>
    </source>
</evidence>
<feature type="repeat" description="TPR" evidence="1">
    <location>
        <begin position="376"/>
        <end position="409"/>
    </location>
</feature>
<dbReference type="PANTHER" id="PTHR44874">
    <property type="entry name" value="TETRATRICOPEPTIDE REPEAT PROTEIN 34"/>
    <property type="match status" value="1"/>
</dbReference>
<dbReference type="eggNOG" id="ENOG502QRDY">
    <property type="taxonomic scope" value="Eukaryota"/>
</dbReference>
<dbReference type="PANTHER" id="PTHR44874:SF1">
    <property type="entry name" value="TETRATRICOPEPTIDE REPEAT PROTEIN 34"/>
    <property type="match status" value="1"/>
</dbReference>
<dbReference type="OrthoDB" id="5971337at2759"/>
<proteinExistence type="predicted"/>
<gene>
    <name evidence="2" type="ORF">NEMVEDRAFT_v1g205060</name>
</gene>
<dbReference type="InterPro" id="IPR019734">
    <property type="entry name" value="TPR_rpt"/>
</dbReference>
<dbReference type="PhylomeDB" id="A7S0U6"/>
<reference evidence="2 3" key="1">
    <citation type="journal article" date="2007" name="Science">
        <title>Sea anemone genome reveals ancestral eumetazoan gene repertoire and genomic organization.</title>
        <authorList>
            <person name="Putnam N.H."/>
            <person name="Srivastava M."/>
            <person name="Hellsten U."/>
            <person name="Dirks B."/>
            <person name="Chapman J."/>
            <person name="Salamov A."/>
            <person name="Terry A."/>
            <person name="Shapiro H."/>
            <person name="Lindquist E."/>
            <person name="Kapitonov V.V."/>
            <person name="Jurka J."/>
            <person name="Genikhovich G."/>
            <person name="Grigoriev I.V."/>
            <person name="Lucas S.M."/>
            <person name="Steele R.E."/>
            <person name="Finnerty J.R."/>
            <person name="Technau U."/>
            <person name="Martindale M.Q."/>
            <person name="Rokhsar D.S."/>
        </authorList>
    </citation>
    <scope>NUCLEOTIDE SEQUENCE [LARGE SCALE GENOMIC DNA]</scope>
    <source>
        <strain evidence="3">CH2 X CH6</strain>
    </source>
</reference>
<evidence type="ECO:0000256" key="1">
    <source>
        <dbReference type="PROSITE-ProRule" id="PRU00339"/>
    </source>
</evidence>
<dbReference type="Pfam" id="PF13174">
    <property type="entry name" value="TPR_6"/>
    <property type="match status" value="1"/>
</dbReference>
<dbReference type="InParanoid" id="A7S0U6"/>
<dbReference type="PROSITE" id="PS50005">
    <property type="entry name" value="TPR"/>
    <property type="match status" value="2"/>
</dbReference>
<dbReference type="OMA" id="ISMEHAS"/>
<accession>A7S0U6</accession>
<dbReference type="InterPro" id="IPR042161">
    <property type="entry name" value="TTC34"/>
</dbReference>
<dbReference type="EMBL" id="DS469562">
    <property type="protein sequence ID" value="EDO42640.1"/>
    <property type="molecule type" value="Genomic_DNA"/>
</dbReference>
<evidence type="ECO:0000313" key="2">
    <source>
        <dbReference type="EMBL" id="EDO42640.1"/>
    </source>
</evidence>
<dbReference type="AlphaFoldDB" id="A7S0U6"/>
<dbReference type="KEGG" id="nve:5514482"/>
<dbReference type="Gene3D" id="1.25.40.10">
    <property type="entry name" value="Tetratricopeptide repeat domain"/>
    <property type="match status" value="5"/>
</dbReference>
<dbReference type="InterPro" id="IPR011990">
    <property type="entry name" value="TPR-like_helical_dom_sf"/>
</dbReference>
<dbReference type="Pfam" id="PF13181">
    <property type="entry name" value="TPR_8"/>
    <property type="match status" value="1"/>
</dbReference>
<keyword evidence="1" id="KW-0802">TPR repeat</keyword>